<accession>A0A0A0JZB0</accession>
<feature type="region of interest" description="Disordered" evidence="1">
    <location>
        <begin position="9"/>
        <end position="79"/>
    </location>
</feature>
<dbReference type="eggNOG" id="COG2304">
    <property type="taxonomic scope" value="Bacteria"/>
</dbReference>
<proteinExistence type="predicted"/>
<dbReference type="PROSITE" id="PS50234">
    <property type="entry name" value="VWFA"/>
    <property type="match status" value="1"/>
</dbReference>
<dbReference type="SMART" id="SM00327">
    <property type="entry name" value="VWA"/>
    <property type="match status" value="1"/>
</dbReference>
<dbReference type="InterPro" id="IPR021908">
    <property type="entry name" value="YfbK_C"/>
</dbReference>
<dbReference type="InterPro" id="IPR051266">
    <property type="entry name" value="CLCR"/>
</dbReference>
<name>A0A0A0JZB0_9MICO</name>
<dbReference type="Pfam" id="PF00092">
    <property type="entry name" value="VWA"/>
    <property type="match status" value="1"/>
</dbReference>
<feature type="compositionally biased region" description="Polar residues" evidence="1">
    <location>
        <begin position="30"/>
        <end position="42"/>
    </location>
</feature>
<dbReference type="AlphaFoldDB" id="A0A0A0JZB0"/>
<dbReference type="InterPro" id="IPR002035">
    <property type="entry name" value="VWF_A"/>
</dbReference>
<gene>
    <name evidence="3" type="ORF">N801_10520</name>
</gene>
<organism evidence="3 4">
    <name type="scientific">Knoellia aerolata DSM 18566</name>
    <dbReference type="NCBI Taxonomy" id="1385519"/>
    <lineage>
        <taxon>Bacteria</taxon>
        <taxon>Bacillati</taxon>
        <taxon>Actinomycetota</taxon>
        <taxon>Actinomycetes</taxon>
        <taxon>Micrococcales</taxon>
        <taxon>Intrasporangiaceae</taxon>
        <taxon>Knoellia</taxon>
    </lineage>
</organism>
<dbReference type="Pfam" id="PF12034">
    <property type="entry name" value="YfbK_C"/>
    <property type="match status" value="1"/>
</dbReference>
<dbReference type="RefSeq" id="WP_052112876.1">
    <property type="nucleotide sequence ID" value="NZ_AVPL01000028.1"/>
</dbReference>
<dbReference type="SUPFAM" id="SSF53300">
    <property type="entry name" value="vWA-like"/>
    <property type="match status" value="1"/>
</dbReference>
<evidence type="ECO:0000256" key="1">
    <source>
        <dbReference type="SAM" id="MobiDB-lite"/>
    </source>
</evidence>
<dbReference type="InterPro" id="IPR022156">
    <property type="entry name" value="Uncharacterised_YfbK_N"/>
</dbReference>
<dbReference type="Proteomes" id="UP000030013">
    <property type="component" value="Unassembled WGS sequence"/>
</dbReference>
<comment type="caution">
    <text evidence="3">The sequence shown here is derived from an EMBL/GenBank/DDBJ whole genome shotgun (WGS) entry which is preliminary data.</text>
</comment>
<evidence type="ECO:0000313" key="3">
    <source>
        <dbReference type="EMBL" id="KGN40886.1"/>
    </source>
</evidence>
<dbReference type="Pfam" id="PF12450">
    <property type="entry name" value="vWF_A"/>
    <property type="match status" value="1"/>
</dbReference>
<dbReference type="InterPro" id="IPR036465">
    <property type="entry name" value="vWFA_dom_sf"/>
</dbReference>
<reference evidence="3 4" key="1">
    <citation type="submission" date="2013-08" db="EMBL/GenBank/DDBJ databases">
        <title>The genome sequence of Knoellia aerolata.</title>
        <authorList>
            <person name="Zhu W."/>
            <person name="Wang G."/>
        </authorList>
    </citation>
    <scope>NUCLEOTIDE SEQUENCE [LARGE SCALE GENOMIC DNA]</scope>
    <source>
        <strain evidence="3 4">DSM 18566</strain>
    </source>
</reference>
<dbReference type="EMBL" id="AVPL01000028">
    <property type="protein sequence ID" value="KGN40886.1"/>
    <property type="molecule type" value="Genomic_DNA"/>
</dbReference>
<dbReference type="Gene3D" id="3.40.50.410">
    <property type="entry name" value="von Willebrand factor, type A domain"/>
    <property type="match status" value="1"/>
</dbReference>
<keyword evidence="4" id="KW-1185">Reference proteome</keyword>
<evidence type="ECO:0000259" key="2">
    <source>
        <dbReference type="PROSITE" id="PS50234"/>
    </source>
</evidence>
<feature type="domain" description="VWFA" evidence="2">
    <location>
        <begin position="182"/>
        <end position="360"/>
    </location>
</feature>
<protein>
    <recommendedName>
        <fullName evidence="2">VWFA domain-containing protein</fullName>
    </recommendedName>
</protein>
<dbReference type="PANTHER" id="PTHR10579">
    <property type="entry name" value="CALCIUM-ACTIVATED CHLORIDE CHANNEL REGULATOR"/>
    <property type="match status" value="1"/>
</dbReference>
<sequence length="517" mass="54680">MVSIVVVASGCSTTGGNDGSPDARRYYDTYSEQQGDPTSGRVSGQAAGPATGQNGSGGTVLPQPAPPREPGLLDDNTFVDAGTQGFVDTREDPLSTFAADVDTGSYRAARTLLAEGHLPPPESVRAEEWVNSFDSGFPLPERQDLELRSDQSAAPSGTHGTRLVRIGLQARDIGPEEWRPVALTMVVDTSGSMDIRERLGLVKASLAVLVGSLRPSDTIAIVTYETDATPLLEPTPVRRADEILAAIDRLQAGGSTNLEAGLLLGYDQARSAHRADATNVVILASDGVANVGVTDGGRLASAIRDNGRRGVHLVTVGFGMGNYNDHLMEQLADQGDGFYAYVDTFDEAERLFVDDLRATLTPVAKDTKIQVEFDPRTVSAYRLIGYENRALADEDFEDVAVDAGEVGSGHRVTALYEVRPTGQAEVGDSIGTVRVRWRSVEGDDQREDALALALGASEPPSGTLGVVAAVADLAQLVKDGEERTPSSLERRVETLVEQEAPGASELAGLLADVVAAR</sequence>
<dbReference type="PANTHER" id="PTHR10579:SF43">
    <property type="entry name" value="ZINC FINGER (C3HC4-TYPE RING FINGER) FAMILY PROTEIN"/>
    <property type="match status" value="1"/>
</dbReference>
<evidence type="ECO:0000313" key="4">
    <source>
        <dbReference type="Proteomes" id="UP000030013"/>
    </source>
</evidence>